<comment type="similarity">
    <text evidence="1">Belongs to the nicotianamine synthase (NAS)-like family.</text>
</comment>
<dbReference type="PANTHER" id="PTHR32266:SF12">
    <property type="entry name" value="NICOTIANAMINE SYNTHASE 3"/>
    <property type="match status" value="1"/>
</dbReference>
<dbReference type="HOGENOM" id="CLU_031919_0_0_1"/>
<dbReference type="OrthoDB" id="1858069at2759"/>
<dbReference type="GO" id="GO:0030410">
    <property type="term" value="F:nicotianamine synthase activity"/>
    <property type="evidence" value="ECO:0007669"/>
    <property type="project" value="InterPro"/>
</dbReference>
<dbReference type="KEGG" id="ela:UCREL1_10341"/>
<dbReference type="STRING" id="1287681.M7SEY8"/>
<evidence type="ECO:0000256" key="2">
    <source>
        <dbReference type="ARBA" id="ARBA00022679"/>
    </source>
</evidence>
<reference evidence="5" key="1">
    <citation type="journal article" date="2013" name="Genome Announc.">
        <title>Draft genome sequence of the grapevine dieback fungus Eutypa lata UCR-EL1.</title>
        <authorList>
            <person name="Blanco-Ulate B."/>
            <person name="Rolshausen P.E."/>
            <person name="Cantu D."/>
        </authorList>
    </citation>
    <scope>NUCLEOTIDE SEQUENCE [LARGE SCALE GENOMIC DNA]</scope>
    <source>
        <strain evidence="5">UCR-EL1</strain>
    </source>
</reference>
<dbReference type="Gene3D" id="3.40.50.150">
    <property type="entry name" value="Vaccinia Virus protein VP39"/>
    <property type="match status" value="1"/>
</dbReference>
<gene>
    <name evidence="4" type="ORF">UCREL1_10341</name>
</gene>
<dbReference type="PROSITE" id="PS51142">
    <property type="entry name" value="NAS"/>
    <property type="match status" value="1"/>
</dbReference>
<dbReference type="InterPro" id="IPR004298">
    <property type="entry name" value="Nicotian_synth"/>
</dbReference>
<dbReference type="GO" id="GO:0030418">
    <property type="term" value="P:nicotianamine biosynthetic process"/>
    <property type="evidence" value="ECO:0007669"/>
    <property type="project" value="InterPro"/>
</dbReference>
<keyword evidence="2" id="KW-0808">Transferase</keyword>
<dbReference type="EMBL" id="KB707393">
    <property type="protein sequence ID" value="EMR62722.1"/>
    <property type="molecule type" value="Genomic_DNA"/>
</dbReference>
<evidence type="ECO:0000256" key="1">
    <source>
        <dbReference type="ARBA" id="ARBA00007009"/>
    </source>
</evidence>
<dbReference type="InterPro" id="IPR029063">
    <property type="entry name" value="SAM-dependent_MTases_sf"/>
</dbReference>
<dbReference type="AlphaFoldDB" id="M7SEY8"/>
<evidence type="ECO:0000313" key="4">
    <source>
        <dbReference type="EMBL" id="EMR62722.1"/>
    </source>
</evidence>
<name>M7SEY8_EUTLA</name>
<sequence length="274" mass="30417">MVFRDVRVQSILDSLRSMCSESEYLLEEHWAEKIISEPDTEKALARLKSFPYYDNYEDLTRLEISTMLAADPMMPAKVAFIGSGPLPLTSLCFLSSLKSGVLPGDHATNPPYFAHRLDNLEVLNIDHNPAAVKTASALIDKLGLFGKGMSFSLDSAGSESCDLRRFDVVYLAALVGSSQGHKESLLTNIASRMREGALIIMRTSWGLRSCLYPEVDITTEKMLRNVKICSVVHPYDHVVNSVIVAKVKSHKHDPSHGSGTCETHVSRYYLPQAR</sequence>
<protein>
    <submittedName>
        <fullName evidence="4">Putative nicotianamine synthase protein</fullName>
    </submittedName>
</protein>
<organism evidence="4 5">
    <name type="scientific">Eutypa lata (strain UCR-EL1)</name>
    <name type="common">Grapevine dieback disease fungus</name>
    <name type="synonym">Eutypa armeniacae</name>
    <dbReference type="NCBI Taxonomy" id="1287681"/>
    <lineage>
        <taxon>Eukaryota</taxon>
        <taxon>Fungi</taxon>
        <taxon>Dikarya</taxon>
        <taxon>Ascomycota</taxon>
        <taxon>Pezizomycotina</taxon>
        <taxon>Sordariomycetes</taxon>
        <taxon>Xylariomycetidae</taxon>
        <taxon>Xylariales</taxon>
        <taxon>Diatrypaceae</taxon>
        <taxon>Eutypa</taxon>
    </lineage>
</organism>
<keyword evidence="3" id="KW-0949">S-adenosyl-L-methionine</keyword>
<dbReference type="eggNOG" id="ENOG502QTU6">
    <property type="taxonomic scope" value="Eukaryota"/>
</dbReference>
<keyword evidence="5" id="KW-1185">Reference proteome</keyword>
<dbReference type="SUPFAM" id="SSF53335">
    <property type="entry name" value="S-adenosyl-L-methionine-dependent methyltransferases"/>
    <property type="match status" value="1"/>
</dbReference>
<proteinExistence type="inferred from homology"/>
<evidence type="ECO:0000256" key="3">
    <source>
        <dbReference type="ARBA" id="ARBA00022691"/>
    </source>
</evidence>
<accession>M7SEY8</accession>
<dbReference type="OMA" id="DTIFHNF"/>
<dbReference type="PANTHER" id="PTHR32266">
    <property type="entry name" value="NICOTIANAMINE SYNTHASE 3"/>
    <property type="match status" value="1"/>
</dbReference>
<dbReference type="Proteomes" id="UP000012174">
    <property type="component" value="Unassembled WGS sequence"/>
</dbReference>
<dbReference type="Pfam" id="PF03059">
    <property type="entry name" value="NAS"/>
    <property type="match status" value="1"/>
</dbReference>
<evidence type="ECO:0000313" key="5">
    <source>
        <dbReference type="Proteomes" id="UP000012174"/>
    </source>
</evidence>